<feature type="domain" description="UspA" evidence="2">
    <location>
        <begin position="15"/>
        <end position="151"/>
    </location>
</feature>
<dbReference type="Proteomes" id="UP000293613">
    <property type="component" value="Unassembled WGS sequence"/>
</dbReference>
<dbReference type="RefSeq" id="WP_004218155.1">
    <property type="nucleotide sequence ID" value="NZ_CAKMAC010000001.1"/>
</dbReference>
<organism evidence="3 4">
    <name type="scientific">Bifidobacterium animalis subsp. lactis</name>
    <name type="common">Bifidobacterium lactis</name>
    <dbReference type="NCBI Taxonomy" id="302911"/>
    <lineage>
        <taxon>Bacteria</taxon>
        <taxon>Bacillati</taxon>
        <taxon>Actinomycetota</taxon>
        <taxon>Actinomycetes</taxon>
        <taxon>Bifidobacteriales</taxon>
        <taxon>Bifidobacteriaceae</taxon>
        <taxon>Bifidobacterium</taxon>
    </lineage>
</organism>
<comment type="similarity">
    <text evidence="1">Belongs to the universal stress protein A family.</text>
</comment>
<gene>
    <name evidence="3" type="ORF">PG2011B_0681</name>
</gene>
<protein>
    <submittedName>
        <fullName evidence="3">Universal stress protein</fullName>
    </submittedName>
</protein>
<dbReference type="EMBL" id="RSCO01000019">
    <property type="protein sequence ID" value="RYM95403.1"/>
    <property type="molecule type" value="Genomic_DNA"/>
</dbReference>
<dbReference type="OMA" id="LQVMFCW"/>
<dbReference type="InterPro" id="IPR006015">
    <property type="entry name" value="Universal_stress_UspA"/>
</dbReference>
<reference evidence="3 4" key="1">
    <citation type="journal article" date="2019" name="Appl. Environ. Microbiol.">
        <title>Dissecting the evolutionary development of the Bifidobacterium animalis species through comparative genomics analyses.</title>
        <authorList>
            <person name="Lugli G.A."/>
            <person name="Mancino W."/>
            <person name="Milani C."/>
            <person name="Duranti S."/>
            <person name="Mancabelli L."/>
            <person name="Napoli S."/>
            <person name="Mangifesta M."/>
            <person name="Viappiani A."/>
            <person name="Anzalone R."/>
            <person name="Longhi G."/>
            <person name="van Sinderen D."/>
            <person name="Ventura M."/>
            <person name="Turroni F."/>
        </authorList>
    </citation>
    <scope>NUCLEOTIDE SEQUENCE [LARGE SCALE GENOMIC DNA]</scope>
    <source>
        <strain evidence="3 4">2011B</strain>
    </source>
</reference>
<comment type="caution">
    <text evidence="3">The sequence shown here is derived from an EMBL/GenBank/DDBJ whole genome shotgun (WGS) entry which is preliminary data.</text>
</comment>
<proteinExistence type="inferred from homology"/>
<evidence type="ECO:0000313" key="3">
    <source>
        <dbReference type="EMBL" id="RYM95403.1"/>
    </source>
</evidence>
<dbReference type="GeneID" id="29696669"/>
<sequence length="325" mass="35202">MEPATVQSLNPQGDLVVGVDGSQESFGALRWALRQAALSGQTVNAVYGWSYSWDMGPEPTTDEELAKLRTQIAEKLRDWVKDAAEGIDIDSDQIRLTSFRASGTSALLEIGSDAQQIVVGRRTLGRVARWFSGSLSSSLAEESQIPVTIIRVENEDQSVQDEIANALTPGSQEVHFELPAPDTPRTSRPIVVGVDGSPTSRRALEFSAWLANLNHAPLHVMYCWQLKDMTDIPGYETSVPPLDVAQQHAEQVVQHLIASSTLPEGLTIKADVFHISAGKGLVSASRYCRHIVVGSRGLSGADAHFLGSVSKQLINLAECNLTIVH</sequence>
<evidence type="ECO:0000259" key="2">
    <source>
        <dbReference type="Pfam" id="PF00582"/>
    </source>
</evidence>
<dbReference type="InterPro" id="IPR006016">
    <property type="entry name" value="UspA"/>
</dbReference>
<dbReference type="AlphaFoldDB" id="A0A315S7S9"/>
<dbReference type="InterPro" id="IPR014729">
    <property type="entry name" value="Rossmann-like_a/b/a_fold"/>
</dbReference>
<dbReference type="Gene3D" id="3.40.50.620">
    <property type="entry name" value="HUPs"/>
    <property type="match status" value="2"/>
</dbReference>
<dbReference type="PANTHER" id="PTHR46268">
    <property type="entry name" value="STRESS RESPONSE PROTEIN NHAX"/>
    <property type="match status" value="1"/>
</dbReference>
<dbReference type="PRINTS" id="PR01438">
    <property type="entry name" value="UNVRSLSTRESS"/>
</dbReference>
<dbReference type="Pfam" id="PF00582">
    <property type="entry name" value="Usp"/>
    <property type="match status" value="2"/>
</dbReference>
<name>A0A315S7S9_BIFAN</name>
<dbReference type="CDD" id="cd00293">
    <property type="entry name" value="USP-like"/>
    <property type="match status" value="1"/>
</dbReference>
<dbReference type="PANTHER" id="PTHR46268:SF6">
    <property type="entry name" value="UNIVERSAL STRESS PROTEIN UP12"/>
    <property type="match status" value="1"/>
</dbReference>
<evidence type="ECO:0000313" key="4">
    <source>
        <dbReference type="Proteomes" id="UP000293613"/>
    </source>
</evidence>
<feature type="domain" description="UspA" evidence="2">
    <location>
        <begin position="188"/>
        <end position="325"/>
    </location>
</feature>
<dbReference type="SUPFAM" id="SSF52402">
    <property type="entry name" value="Adenine nucleotide alpha hydrolases-like"/>
    <property type="match status" value="2"/>
</dbReference>
<accession>A0A315S7S9</accession>
<evidence type="ECO:0000256" key="1">
    <source>
        <dbReference type="ARBA" id="ARBA00008791"/>
    </source>
</evidence>